<dbReference type="STRING" id="1454373.ACMU_16820"/>
<protein>
    <submittedName>
        <fullName evidence="2">Acetyltransferase</fullName>
    </submittedName>
</protein>
<dbReference type="AlphaFoldDB" id="A0A037ZF66"/>
<evidence type="ECO:0000313" key="3">
    <source>
        <dbReference type="Proteomes" id="UP000026249"/>
    </source>
</evidence>
<comment type="caution">
    <text evidence="2">The sequence shown here is derived from an EMBL/GenBank/DDBJ whole genome shotgun (WGS) entry which is preliminary data.</text>
</comment>
<dbReference type="InterPro" id="IPR016181">
    <property type="entry name" value="Acyl_CoA_acyltransferase"/>
</dbReference>
<dbReference type="Pfam" id="PF00583">
    <property type="entry name" value="Acetyltransf_1"/>
    <property type="match status" value="1"/>
</dbReference>
<dbReference type="GO" id="GO:0016747">
    <property type="term" value="F:acyltransferase activity, transferring groups other than amino-acyl groups"/>
    <property type="evidence" value="ECO:0007669"/>
    <property type="project" value="InterPro"/>
</dbReference>
<keyword evidence="2" id="KW-0808">Transferase</keyword>
<evidence type="ECO:0000313" key="2">
    <source>
        <dbReference type="EMBL" id="KAJ54777.1"/>
    </source>
</evidence>
<keyword evidence="3" id="KW-1185">Reference proteome</keyword>
<accession>A0A037ZF66</accession>
<dbReference type="InterPro" id="IPR000182">
    <property type="entry name" value="GNAT_dom"/>
</dbReference>
<dbReference type="RefSeq" id="WP_035260986.1">
    <property type="nucleotide sequence ID" value="NZ_JFKE01000006.1"/>
</dbReference>
<dbReference type="Gene3D" id="3.40.630.30">
    <property type="match status" value="1"/>
</dbReference>
<dbReference type="OrthoDB" id="9797178at2"/>
<reference evidence="2 3" key="1">
    <citation type="submission" date="2014-03" db="EMBL/GenBank/DDBJ databases">
        <title>Draft Genome Sequence of Actibacterium mucosum KCTC 23349, a Marine Alphaproteobacterium with Complex Ionic Requirements Isolated from Mediterranean Seawater at Malvarrosa Beach, Valencia, Spain.</title>
        <authorList>
            <person name="Arahal D.R."/>
            <person name="Shao Z."/>
            <person name="Lai Q."/>
            <person name="Pujalte M.J."/>
        </authorList>
    </citation>
    <scope>NUCLEOTIDE SEQUENCE [LARGE SCALE GENOMIC DNA]</scope>
    <source>
        <strain evidence="2 3">KCTC 23349</strain>
    </source>
</reference>
<dbReference type="SUPFAM" id="SSF55729">
    <property type="entry name" value="Acyl-CoA N-acyltransferases (Nat)"/>
    <property type="match status" value="1"/>
</dbReference>
<proteinExistence type="predicted"/>
<name>A0A037ZF66_9RHOB</name>
<dbReference type="CDD" id="cd04301">
    <property type="entry name" value="NAT_SF"/>
    <property type="match status" value="1"/>
</dbReference>
<sequence length="179" mass="19257">MEFTTEYSDKTDAIIAMFFDTFSASEGAEAAALIKALVTDMLTSLGSDDLHVFLTIEKGEVVASIIFTPMIYADDTRTVVILAPVAVATAHQGKGLGQRLITHALQTLRDRGVDVALTYGDINFYSKVGFAPVTEADAQPPLSLQYPHGWLGQTLNAGPFVPLKGSSRCVGPLDDPNHW</sequence>
<dbReference type="EMBL" id="JFKE01000006">
    <property type="protein sequence ID" value="KAJ54777.1"/>
    <property type="molecule type" value="Genomic_DNA"/>
</dbReference>
<feature type="domain" description="N-acetyltransferase" evidence="1">
    <location>
        <begin position="1"/>
        <end position="156"/>
    </location>
</feature>
<gene>
    <name evidence="2" type="ORF">ACMU_16820</name>
</gene>
<evidence type="ECO:0000259" key="1">
    <source>
        <dbReference type="PROSITE" id="PS51186"/>
    </source>
</evidence>
<dbReference type="Proteomes" id="UP000026249">
    <property type="component" value="Unassembled WGS sequence"/>
</dbReference>
<organism evidence="2 3">
    <name type="scientific">Actibacterium mucosum KCTC 23349</name>
    <dbReference type="NCBI Taxonomy" id="1454373"/>
    <lineage>
        <taxon>Bacteria</taxon>
        <taxon>Pseudomonadati</taxon>
        <taxon>Pseudomonadota</taxon>
        <taxon>Alphaproteobacteria</taxon>
        <taxon>Rhodobacterales</taxon>
        <taxon>Roseobacteraceae</taxon>
        <taxon>Actibacterium</taxon>
    </lineage>
</organism>
<dbReference type="PROSITE" id="PS51186">
    <property type="entry name" value="GNAT"/>
    <property type="match status" value="1"/>
</dbReference>